<protein>
    <recommendedName>
        <fullName evidence="5">G protein-coupled receptor</fullName>
    </recommendedName>
</protein>
<keyword evidence="2" id="KW-1133">Transmembrane helix</keyword>
<sequence>TSYIIICSLIRQTFLAYFSTLILIVAIDRWIATRVWSWYESQATSTVIFFFAQESFLISVASGCAVLLVYGEIRLPDAVWSRGNSIIIILHGYLFVYRRNLSEMRIIKKGAVIHTYSVARTFQLNENIALMKMLLRIAGPLVAATTPAFLFYSVFFLTPPNIGYDGIRYFSVGMYDLWLAVYAYFMLICVPIIDAVINTN</sequence>
<keyword evidence="4" id="KW-1185">Reference proteome</keyword>
<accession>A0AAV5VKX9</accession>
<feature type="transmembrane region" description="Helical" evidence="2">
    <location>
        <begin position="133"/>
        <end position="157"/>
    </location>
</feature>
<evidence type="ECO:0000256" key="1">
    <source>
        <dbReference type="ARBA" id="ARBA00006803"/>
    </source>
</evidence>
<feature type="transmembrane region" description="Helical" evidence="2">
    <location>
        <begin position="44"/>
        <end position="73"/>
    </location>
</feature>
<evidence type="ECO:0000313" key="4">
    <source>
        <dbReference type="Proteomes" id="UP001432322"/>
    </source>
</evidence>
<keyword evidence="2" id="KW-0812">Transmembrane</keyword>
<evidence type="ECO:0000256" key="2">
    <source>
        <dbReference type="SAM" id="Phobius"/>
    </source>
</evidence>
<gene>
    <name evidence="3" type="ORF">PFISCL1PPCAC_9726</name>
</gene>
<comment type="similarity">
    <text evidence="1">Belongs to the nematode receptor-like protein sre family.</text>
</comment>
<reference evidence="3" key="1">
    <citation type="submission" date="2023-10" db="EMBL/GenBank/DDBJ databases">
        <title>Genome assembly of Pristionchus species.</title>
        <authorList>
            <person name="Yoshida K."/>
            <person name="Sommer R.J."/>
        </authorList>
    </citation>
    <scope>NUCLEOTIDE SEQUENCE</scope>
    <source>
        <strain evidence="3">RS5133</strain>
    </source>
</reference>
<evidence type="ECO:0008006" key="5">
    <source>
        <dbReference type="Google" id="ProtNLM"/>
    </source>
</evidence>
<feature type="non-terminal residue" evidence="3">
    <location>
        <position position="200"/>
    </location>
</feature>
<dbReference type="EMBL" id="BTSY01000003">
    <property type="protein sequence ID" value="GMT18429.1"/>
    <property type="molecule type" value="Genomic_DNA"/>
</dbReference>
<evidence type="ECO:0000313" key="3">
    <source>
        <dbReference type="EMBL" id="GMT18429.1"/>
    </source>
</evidence>
<comment type="caution">
    <text evidence="3">The sequence shown here is derived from an EMBL/GenBank/DDBJ whole genome shotgun (WGS) entry which is preliminary data.</text>
</comment>
<dbReference type="AlphaFoldDB" id="A0AAV5VKX9"/>
<dbReference type="PANTHER" id="PTHR47521:SF7">
    <property type="entry name" value="SERPENTINE RECEPTOR CLASS EPSILON-6"/>
    <property type="match status" value="1"/>
</dbReference>
<dbReference type="Pfam" id="PF03125">
    <property type="entry name" value="Sre"/>
    <property type="match status" value="1"/>
</dbReference>
<feature type="transmembrane region" description="Helical" evidence="2">
    <location>
        <begin position="79"/>
        <end position="97"/>
    </location>
</feature>
<keyword evidence="2" id="KW-0472">Membrane</keyword>
<dbReference type="PANTHER" id="PTHR47521">
    <property type="entry name" value="SERPENTINE RECEPTOR, CLASS E (EPSILON)-RELATED"/>
    <property type="match status" value="1"/>
</dbReference>
<feature type="transmembrane region" description="Helical" evidence="2">
    <location>
        <begin position="177"/>
        <end position="197"/>
    </location>
</feature>
<organism evidence="3 4">
    <name type="scientific">Pristionchus fissidentatus</name>
    <dbReference type="NCBI Taxonomy" id="1538716"/>
    <lineage>
        <taxon>Eukaryota</taxon>
        <taxon>Metazoa</taxon>
        <taxon>Ecdysozoa</taxon>
        <taxon>Nematoda</taxon>
        <taxon>Chromadorea</taxon>
        <taxon>Rhabditida</taxon>
        <taxon>Rhabditina</taxon>
        <taxon>Diplogasteromorpha</taxon>
        <taxon>Diplogasteroidea</taxon>
        <taxon>Neodiplogasteridae</taxon>
        <taxon>Pristionchus</taxon>
    </lineage>
</organism>
<dbReference type="InterPro" id="IPR004151">
    <property type="entry name" value="7TM_GPCR_serpentine_rcpt_Sre"/>
</dbReference>
<dbReference type="GO" id="GO:0016020">
    <property type="term" value="C:membrane"/>
    <property type="evidence" value="ECO:0007669"/>
    <property type="project" value="InterPro"/>
</dbReference>
<feature type="transmembrane region" description="Helical" evidence="2">
    <location>
        <begin position="14"/>
        <end position="32"/>
    </location>
</feature>
<dbReference type="GO" id="GO:0007606">
    <property type="term" value="P:sensory perception of chemical stimulus"/>
    <property type="evidence" value="ECO:0007669"/>
    <property type="project" value="InterPro"/>
</dbReference>
<dbReference type="InterPro" id="IPR052860">
    <property type="entry name" value="NRL-GPCR1"/>
</dbReference>
<feature type="non-terminal residue" evidence="3">
    <location>
        <position position="1"/>
    </location>
</feature>
<proteinExistence type="inferred from homology"/>
<dbReference type="Proteomes" id="UP001432322">
    <property type="component" value="Unassembled WGS sequence"/>
</dbReference>
<name>A0AAV5VKX9_9BILA</name>